<keyword evidence="2 6" id="KW-0812">Transmembrane</keyword>
<comment type="caution">
    <text evidence="8">The sequence shown here is derived from an EMBL/GenBank/DDBJ whole genome shotgun (WGS) entry which is preliminary data.</text>
</comment>
<evidence type="ECO:0000256" key="4">
    <source>
        <dbReference type="ARBA" id="ARBA00023136"/>
    </source>
</evidence>
<organism evidence="8 9">
    <name type="scientific">Ruminococcus flavefaciens</name>
    <dbReference type="NCBI Taxonomy" id="1265"/>
    <lineage>
        <taxon>Bacteria</taxon>
        <taxon>Bacillati</taxon>
        <taxon>Bacillota</taxon>
        <taxon>Clostridia</taxon>
        <taxon>Eubacteriales</taxon>
        <taxon>Oscillospiraceae</taxon>
        <taxon>Ruminococcus</taxon>
    </lineage>
</organism>
<proteinExistence type="predicted"/>
<dbReference type="InterPro" id="IPR001733">
    <property type="entry name" value="Peptidase_S26B"/>
</dbReference>
<dbReference type="NCBIfam" id="TIGR02228">
    <property type="entry name" value="sigpep_I_arch"/>
    <property type="match status" value="1"/>
</dbReference>
<dbReference type="SUPFAM" id="SSF51306">
    <property type="entry name" value="LexA/Signal peptidase"/>
    <property type="match status" value="1"/>
</dbReference>
<name>A0A315XUZ4_RUMFL</name>
<dbReference type="PRINTS" id="PR00728">
    <property type="entry name" value="SIGNALPTASE"/>
</dbReference>
<dbReference type="AlphaFoldDB" id="A0A315XUZ4"/>
<evidence type="ECO:0000256" key="2">
    <source>
        <dbReference type="ARBA" id="ARBA00022692"/>
    </source>
</evidence>
<dbReference type="InterPro" id="IPR019533">
    <property type="entry name" value="Peptidase_S26"/>
</dbReference>
<protein>
    <recommendedName>
        <fullName evidence="5">Signal peptidase I</fullName>
        <ecNumber evidence="5">3.4.21.89</ecNumber>
    </recommendedName>
</protein>
<evidence type="ECO:0000313" key="8">
    <source>
        <dbReference type="EMBL" id="PWJ10252.1"/>
    </source>
</evidence>
<feature type="domain" description="Peptidase S26" evidence="7">
    <location>
        <begin position="24"/>
        <end position="104"/>
    </location>
</feature>
<dbReference type="Pfam" id="PF10502">
    <property type="entry name" value="Peptidase_S26"/>
    <property type="match status" value="1"/>
</dbReference>
<dbReference type="GO" id="GO:0006465">
    <property type="term" value="P:signal peptide processing"/>
    <property type="evidence" value="ECO:0007669"/>
    <property type="project" value="UniProtKB-UniRule"/>
</dbReference>
<dbReference type="GO" id="GO:0016020">
    <property type="term" value="C:membrane"/>
    <property type="evidence" value="ECO:0007669"/>
    <property type="project" value="UniProtKB-SubCell"/>
</dbReference>
<dbReference type="GO" id="GO:0009003">
    <property type="term" value="F:signal peptidase activity"/>
    <property type="evidence" value="ECO:0007669"/>
    <property type="project" value="UniProtKB-EC"/>
</dbReference>
<sequence>MMEEKKQGLSLMSIIRRIYDIIATLIIALAAIVAVLWICGIRPYAVISGSMEPAIHVGSVCIVDQHASFKDVAKNDIIAFKAGSDTLVTHRAVSITPDGIVTKGDANNTEDSALVTDENFVGRTVFSIPKIGYIIRFVHTRRGLITAAAVLAAFILFGAAVSEKKEKKKK</sequence>
<keyword evidence="3 6" id="KW-1133">Transmembrane helix</keyword>
<evidence type="ECO:0000256" key="3">
    <source>
        <dbReference type="ARBA" id="ARBA00022989"/>
    </source>
</evidence>
<dbReference type="EC" id="3.4.21.89" evidence="5"/>
<feature type="transmembrane region" description="Helical" evidence="6">
    <location>
        <begin position="143"/>
        <end position="161"/>
    </location>
</feature>
<accession>A0A315XUZ4</accession>
<dbReference type="RefSeq" id="WP_109727816.1">
    <property type="nucleotide sequence ID" value="NZ_QGDI01000015.1"/>
</dbReference>
<comment type="subcellular location">
    <subcellularLocation>
        <location evidence="1">Membrane</location>
    </subcellularLocation>
</comment>
<evidence type="ECO:0000256" key="6">
    <source>
        <dbReference type="SAM" id="Phobius"/>
    </source>
</evidence>
<dbReference type="PANTHER" id="PTHR10806">
    <property type="entry name" value="SIGNAL PEPTIDASE COMPLEX CATALYTIC SUBUNIT SEC11"/>
    <property type="match status" value="1"/>
</dbReference>
<dbReference type="CDD" id="cd06530">
    <property type="entry name" value="S26_SPase_I"/>
    <property type="match status" value="1"/>
</dbReference>
<evidence type="ECO:0000256" key="5">
    <source>
        <dbReference type="NCBIfam" id="TIGR02228"/>
    </source>
</evidence>
<dbReference type="Gene3D" id="2.10.109.10">
    <property type="entry name" value="Umud Fragment, subunit A"/>
    <property type="match status" value="1"/>
</dbReference>
<evidence type="ECO:0000256" key="1">
    <source>
        <dbReference type="ARBA" id="ARBA00004370"/>
    </source>
</evidence>
<dbReference type="GO" id="GO:0004252">
    <property type="term" value="F:serine-type endopeptidase activity"/>
    <property type="evidence" value="ECO:0007669"/>
    <property type="project" value="UniProtKB-UniRule"/>
</dbReference>
<dbReference type="Proteomes" id="UP000245720">
    <property type="component" value="Unassembled WGS sequence"/>
</dbReference>
<dbReference type="EMBL" id="QGDI01000015">
    <property type="protein sequence ID" value="PWJ10252.1"/>
    <property type="molecule type" value="Genomic_DNA"/>
</dbReference>
<evidence type="ECO:0000313" key="9">
    <source>
        <dbReference type="Proteomes" id="UP000245720"/>
    </source>
</evidence>
<dbReference type="OrthoDB" id="1766940at2"/>
<dbReference type="InterPro" id="IPR036286">
    <property type="entry name" value="LexA/Signal_pep-like_sf"/>
</dbReference>
<evidence type="ECO:0000259" key="7">
    <source>
        <dbReference type="Pfam" id="PF10502"/>
    </source>
</evidence>
<feature type="transmembrane region" description="Helical" evidence="6">
    <location>
        <begin position="21"/>
        <end position="45"/>
    </location>
</feature>
<keyword evidence="4 6" id="KW-0472">Membrane</keyword>
<reference evidence="8 9" key="1">
    <citation type="submission" date="2018-05" db="EMBL/GenBank/DDBJ databases">
        <title>The Hungate 1000. A catalogue of reference genomes from the rumen microbiome.</title>
        <authorList>
            <person name="Kelly W."/>
        </authorList>
    </citation>
    <scope>NUCLEOTIDE SEQUENCE [LARGE SCALE GENOMIC DNA]</scope>
    <source>
        <strain evidence="8 9">SAb67</strain>
    </source>
</reference>
<dbReference type="PANTHER" id="PTHR10806:SF6">
    <property type="entry name" value="SIGNAL PEPTIDASE COMPLEX CATALYTIC SUBUNIT SEC11"/>
    <property type="match status" value="1"/>
</dbReference>
<gene>
    <name evidence="8" type="ORF">IE37_03142</name>
</gene>